<dbReference type="GO" id="GO:0009116">
    <property type="term" value="P:nucleoside metabolic process"/>
    <property type="evidence" value="ECO:0007669"/>
    <property type="project" value="InterPro"/>
</dbReference>
<protein>
    <recommendedName>
        <fullName evidence="1">Nucleoside phosphorylase domain-containing protein</fullName>
    </recommendedName>
</protein>
<gene>
    <name evidence="2" type="ORF">PL9214650200</name>
</gene>
<feature type="domain" description="Nucleoside phosphorylase" evidence="1">
    <location>
        <begin position="61"/>
        <end position="173"/>
    </location>
</feature>
<proteinExistence type="predicted"/>
<dbReference type="InterPro" id="IPR035994">
    <property type="entry name" value="Nucleoside_phosphorylase_sf"/>
</dbReference>
<dbReference type="STRING" id="671072.PL9214650200"/>
<dbReference type="InterPro" id="IPR000845">
    <property type="entry name" value="Nucleoside_phosphorylase_d"/>
</dbReference>
<dbReference type="Pfam" id="PF01048">
    <property type="entry name" value="PNP_UDP_1"/>
    <property type="match status" value="1"/>
</dbReference>
<dbReference type="GO" id="GO:0008930">
    <property type="term" value="F:methylthioadenosine nucleosidase activity"/>
    <property type="evidence" value="ECO:0007669"/>
    <property type="project" value="TreeGrafter"/>
</dbReference>
<dbReference type="Gene3D" id="3.40.50.1580">
    <property type="entry name" value="Nucleoside phosphorylase domain"/>
    <property type="match status" value="1"/>
</dbReference>
<accession>A0A1J1LT75</accession>
<evidence type="ECO:0000313" key="3">
    <source>
        <dbReference type="Proteomes" id="UP000184315"/>
    </source>
</evidence>
<dbReference type="EMBL" id="CZDF01000172">
    <property type="protein sequence ID" value="CUR34761.1"/>
    <property type="molecule type" value="Genomic_DNA"/>
</dbReference>
<evidence type="ECO:0000313" key="2">
    <source>
        <dbReference type="EMBL" id="CUR34761.1"/>
    </source>
</evidence>
<dbReference type="GO" id="GO:0005829">
    <property type="term" value="C:cytosol"/>
    <property type="evidence" value="ECO:0007669"/>
    <property type="project" value="TreeGrafter"/>
</dbReference>
<dbReference type="OrthoDB" id="529685at2"/>
<dbReference type="GO" id="GO:0008782">
    <property type="term" value="F:adenosylhomocysteine nucleosidase activity"/>
    <property type="evidence" value="ECO:0007669"/>
    <property type="project" value="TreeGrafter"/>
</dbReference>
<reference evidence="3" key="1">
    <citation type="submission" date="2015-10" db="EMBL/GenBank/DDBJ databases">
        <authorList>
            <person name="Regsiter A."/>
            <person name="william w."/>
        </authorList>
    </citation>
    <scope>NUCLEOTIDE SEQUENCE [LARGE SCALE GENOMIC DNA]</scope>
</reference>
<dbReference type="PANTHER" id="PTHR46832:SF1">
    <property type="entry name" value="5'-METHYLTHIOADENOSINE_S-ADENOSYLHOMOCYSTEINE NUCLEOSIDASE"/>
    <property type="match status" value="1"/>
</dbReference>
<dbReference type="Proteomes" id="UP000184315">
    <property type="component" value="Unassembled WGS sequence"/>
</dbReference>
<dbReference type="SUPFAM" id="SSF53167">
    <property type="entry name" value="Purine and uridine phosphorylases"/>
    <property type="match status" value="1"/>
</dbReference>
<dbReference type="AlphaFoldDB" id="A0A1J1LT75"/>
<dbReference type="GO" id="GO:0019284">
    <property type="term" value="P:L-methionine salvage from S-adenosylmethionine"/>
    <property type="evidence" value="ECO:0007669"/>
    <property type="project" value="TreeGrafter"/>
</dbReference>
<name>A0A1J1LT75_9CYAN</name>
<sequence>MQPFNFILVPQGQEYQAVIRGLQKIQSSFMQVIPIPIGSQSLTVYLQELLTSDAVKSQSSIQVLVLGLCGSLSPDLHIGDIVIYKNCLPLISPGASQHCCDIDLTLALHQHFIPAHLVCGLTSEQVITTAVEKQKLGQRYSAEVVDMEGTIILELLTKVGIKVAMVRVVSDDCYQNLPDLTTVIDTNGQLKKLPLLKVMVQHPIQALQLIRSGLKSLHILQQVTQKLGTLTRV</sequence>
<organism evidence="2 3">
    <name type="scientific">Planktothrix tepida PCC 9214</name>
    <dbReference type="NCBI Taxonomy" id="671072"/>
    <lineage>
        <taxon>Bacteria</taxon>
        <taxon>Bacillati</taxon>
        <taxon>Cyanobacteriota</taxon>
        <taxon>Cyanophyceae</taxon>
        <taxon>Oscillatoriophycideae</taxon>
        <taxon>Oscillatoriales</taxon>
        <taxon>Microcoleaceae</taxon>
        <taxon>Planktothrix</taxon>
    </lineage>
</organism>
<evidence type="ECO:0000259" key="1">
    <source>
        <dbReference type="Pfam" id="PF01048"/>
    </source>
</evidence>
<dbReference type="RefSeq" id="WP_072721520.1">
    <property type="nucleotide sequence ID" value="NZ_LN889813.1"/>
</dbReference>
<dbReference type="PANTHER" id="PTHR46832">
    <property type="entry name" value="5'-METHYLTHIOADENOSINE/S-ADENOSYLHOMOCYSTEINE NUCLEOSIDASE"/>
    <property type="match status" value="1"/>
</dbReference>
<keyword evidence="3" id="KW-1185">Reference proteome</keyword>